<evidence type="ECO:0000256" key="2">
    <source>
        <dbReference type="ARBA" id="ARBA00022475"/>
    </source>
</evidence>
<protein>
    <submittedName>
        <fullName evidence="8">PLDc N-terminal domain-containing protein</fullName>
    </submittedName>
</protein>
<dbReference type="Pfam" id="PF13396">
    <property type="entry name" value="PLDc_N"/>
    <property type="match status" value="1"/>
</dbReference>
<gene>
    <name evidence="8" type="ORF">H5V44_14020</name>
</gene>
<feature type="domain" description="Cardiolipin synthase N-terminal" evidence="7">
    <location>
        <begin position="55"/>
        <end position="91"/>
    </location>
</feature>
<keyword evidence="4 6" id="KW-1133">Transmembrane helix</keyword>
<feature type="transmembrane region" description="Helical" evidence="6">
    <location>
        <begin position="7"/>
        <end position="29"/>
    </location>
</feature>
<evidence type="ECO:0000313" key="9">
    <source>
        <dbReference type="Proteomes" id="UP000546257"/>
    </source>
</evidence>
<evidence type="ECO:0000313" key="8">
    <source>
        <dbReference type="EMBL" id="MBB6647387.1"/>
    </source>
</evidence>
<accession>A0A7J9SMV9</accession>
<reference evidence="8 9" key="1">
    <citation type="submission" date="2020-08" db="EMBL/GenBank/DDBJ databases">
        <authorList>
            <person name="Seo M.-J."/>
        </authorList>
    </citation>
    <scope>NUCLEOTIDE SEQUENCE [LARGE SCALE GENOMIC DNA]</scope>
    <source>
        <strain evidence="8 9">MBLA0160</strain>
    </source>
</reference>
<dbReference type="InterPro" id="IPR027379">
    <property type="entry name" value="CLS_N"/>
</dbReference>
<evidence type="ECO:0000256" key="4">
    <source>
        <dbReference type="ARBA" id="ARBA00022989"/>
    </source>
</evidence>
<organism evidence="8 9">
    <name type="scientific">Halobellus ruber</name>
    <dbReference type="NCBI Taxonomy" id="2761102"/>
    <lineage>
        <taxon>Archaea</taxon>
        <taxon>Methanobacteriati</taxon>
        <taxon>Methanobacteriota</taxon>
        <taxon>Stenosarchaea group</taxon>
        <taxon>Halobacteria</taxon>
        <taxon>Halobacteriales</taxon>
        <taxon>Haloferacaceae</taxon>
        <taxon>Halobellus</taxon>
    </lineage>
</organism>
<name>A0A7J9SMV9_9EURY</name>
<evidence type="ECO:0000256" key="6">
    <source>
        <dbReference type="SAM" id="Phobius"/>
    </source>
</evidence>
<evidence type="ECO:0000259" key="7">
    <source>
        <dbReference type="Pfam" id="PF13396"/>
    </source>
</evidence>
<keyword evidence="3 6" id="KW-0812">Transmembrane</keyword>
<comment type="caution">
    <text evidence="8">The sequence shown here is derived from an EMBL/GenBank/DDBJ whole genome shotgun (WGS) entry which is preliminary data.</text>
</comment>
<comment type="subcellular location">
    <subcellularLocation>
        <location evidence="1">Cell membrane</location>
        <topology evidence="1">Multi-pass membrane protein</topology>
    </subcellularLocation>
</comment>
<feature type="transmembrane region" description="Helical" evidence="6">
    <location>
        <begin position="70"/>
        <end position="89"/>
    </location>
</feature>
<evidence type="ECO:0000256" key="5">
    <source>
        <dbReference type="ARBA" id="ARBA00023136"/>
    </source>
</evidence>
<dbReference type="AlphaFoldDB" id="A0A7J9SMV9"/>
<dbReference type="Proteomes" id="UP000546257">
    <property type="component" value="Unassembled WGS sequence"/>
</dbReference>
<keyword evidence="9" id="KW-1185">Reference proteome</keyword>
<evidence type="ECO:0000256" key="3">
    <source>
        <dbReference type="ARBA" id="ARBA00022692"/>
    </source>
</evidence>
<dbReference type="RefSeq" id="WP_185193760.1">
    <property type="nucleotide sequence ID" value="NZ_JACKXD010000005.1"/>
</dbReference>
<proteinExistence type="predicted"/>
<evidence type="ECO:0000256" key="1">
    <source>
        <dbReference type="ARBA" id="ARBA00004651"/>
    </source>
</evidence>
<keyword evidence="2" id="KW-1003">Cell membrane</keyword>
<feature type="transmembrane region" description="Helical" evidence="6">
    <location>
        <begin position="35"/>
        <end position="58"/>
    </location>
</feature>
<sequence>MPTTRSPLVVLGGLVAVAFLPLVIMWAVISDVGTFAYFAGFAIYFLVAHVALPGWVYIDATGRGSDAATAWTGLCFFLPVLGFVAYYFLGQPDAPYEMGAEPRAP</sequence>
<dbReference type="GO" id="GO:0005886">
    <property type="term" value="C:plasma membrane"/>
    <property type="evidence" value="ECO:0007669"/>
    <property type="project" value="UniProtKB-SubCell"/>
</dbReference>
<dbReference type="EMBL" id="JACKXD010000005">
    <property type="protein sequence ID" value="MBB6647387.1"/>
    <property type="molecule type" value="Genomic_DNA"/>
</dbReference>
<keyword evidence="5 6" id="KW-0472">Membrane</keyword>